<evidence type="ECO:0000313" key="1">
    <source>
        <dbReference type="EMBL" id="KIK12732.1"/>
    </source>
</evidence>
<evidence type="ECO:0000313" key="2">
    <source>
        <dbReference type="Proteomes" id="UP000054018"/>
    </source>
</evidence>
<reference evidence="2" key="2">
    <citation type="submission" date="2015-01" db="EMBL/GenBank/DDBJ databases">
        <title>Evolutionary Origins and Diversification of the Mycorrhizal Mutualists.</title>
        <authorList>
            <consortium name="DOE Joint Genome Institute"/>
            <consortium name="Mycorrhizal Genomics Consortium"/>
            <person name="Kohler A."/>
            <person name="Kuo A."/>
            <person name="Nagy L.G."/>
            <person name="Floudas D."/>
            <person name="Copeland A."/>
            <person name="Barry K.W."/>
            <person name="Cichocki N."/>
            <person name="Veneault-Fourrey C."/>
            <person name="LaButti K."/>
            <person name="Lindquist E.A."/>
            <person name="Lipzen A."/>
            <person name="Lundell T."/>
            <person name="Morin E."/>
            <person name="Murat C."/>
            <person name="Riley R."/>
            <person name="Ohm R."/>
            <person name="Sun H."/>
            <person name="Tunlid A."/>
            <person name="Henrissat B."/>
            <person name="Grigoriev I.V."/>
            <person name="Hibbett D.S."/>
            <person name="Martin F."/>
        </authorList>
    </citation>
    <scope>NUCLEOTIDE SEQUENCE [LARGE SCALE GENOMIC DNA]</scope>
    <source>
        <strain evidence="2">441</strain>
    </source>
</reference>
<name>A0A0C9YQT8_9AGAM</name>
<proteinExistence type="predicted"/>
<reference evidence="1 2" key="1">
    <citation type="submission" date="2014-04" db="EMBL/GenBank/DDBJ databases">
        <authorList>
            <consortium name="DOE Joint Genome Institute"/>
            <person name="Kuo A."/>
            <person name="Kohler A."/>
            <person name="Costa M.D."/>
            <person name="Nagy L.G."/>
            <person name="Floudas D."/>
            <person name="Copeland A."/>
            <person name="Barry K.W."/>
            <person name="Cichocki N."/>
            <person name="Veneault-Fourrey C."/>
            <person name="LaButti K."/>
            <person name="Lindquist E.A."/>
            <person name="Lipzen A."/>
            <person name="Lundell T."/>
            <person name="Morin E."/>
            <person name="Murat C."/>
            <person name="Sun H."/>
            <person name="Tunlid A."/>
            <person name="Henrissat B."/>
            <person name="Grigoriev I.V."/>
            <person name="Hibbett D.S."/>
            <person name="Martin F."/>
            <person name="Nordberg H.P."/>
            <person name="Cantor M.N."/>
            <person name="Hua S.X."/>
        </authorList>
    </citation>
    <scope>NUCLEOTIDE SEQUENCE [LARGE SCALE GENOMIC DNA]</scope>
    <source>
        <strain evidence="1 2">441</strain>
    </source>
</reference>
<feature type="non-terminal residue" evidence="1">
    <location>
        <position position="1"/>
    </location>
</feature>
<organism evidence="1 2">
    <name type="scientific">Pisolithus microcarpus 441</name>
    <dbReference type="NCBI Taxonomy" id="765257"/>
    <lineage>
        <taxon>Eukaryota</taxon>
        <taxon>Fungi</taxon>
        <taxon>Dikarya</taxon>
        <taxon>Basidiomycota</taxon>
        <taxon>Agaricomycotina</taxon>
        <taxon>Agaricomycetes</taxon>
        <taxon>Agaricomycetidae</taxon>
        <taxon>Boletales</taxon>
        <taxon>Sclerodermatineae</taxon>
        <taxon>Pisolithaceae</taxon>
        <taxon>Pisolithus</taxon>
    </lineage>
</organism>
<sequence>SIIPERTASMNLLELTESASSAEVGTNQNAHEHKNTFASLSKKRSRFWSRRI</sequence>
<gene>
    <name evidence="1" type="ORF">PISMIDRAFT_424526</name>
</gene>
<accession>A0A0C9YQT8</accession>
<dbReference type="HOGENOM" id="CLU_3093102_0_0_1"/>
<dbReference type="EMBL" id="KN834052">
    <property type="protein sequence ID" value="KIK12732.1"/>
    <property type="molecule type" value="Genomic_DNA"/>
</dbReference>
<protein>
    <submittedName>
        <fullName evidence="1">Uncharacterized protein</fullName>
    </submittedName>
</protein>
<keyword evidence="2" id="KW-1185">Reference proteome</keyword>
<dbReference type="AlphaFoldDB" id="A0A0C9YQT8"/>
<dbReference type="Proteomes" id="UP000054018">
    <property type="component" value="Unassembled WGS sequence"/>
</dbReference>